<dbReference type="PANTHER" id="PTHR43798:SF6">
    <property type="entry name" value="HYDROLASE, PUTATIVE (AFU_ORTHOLOGUE AFUA_4G13070)-RELATED"/>
    <property type="match status" value="1"/>
</dbReference>
<dbReference type="InterPro" id="IPR050266">
    <property type="entry name" value="AB_hydrolase_sf"/>
</dbReference>
<dbReference type="EMBL" id="RQYT01000003">
    <property type="protein sequence ID" value="RRD50907.1"/>
    <property type="molecule type" value="Genomic_DNA"/>
</dbReference>
<dbReference type="PRINTS" id="PR00111">
    <property type="entry name" value="ABHYDROLASE"/>
</dbReference>
<dbReference type="AlphaFoldDB" id="A0A3P1WZ07"/>
<reference evidence="2 3" key="1">
    <citation type="submission" date="2018-11" db="EMBL/GenBank/DDBJ databases">
        <title>Genomes From Bacteria Associated with the Canine Oral Cavity: a Test Case for Automated Genome-Based Taxonomic Assignment.</title>
        <authorList>
            <person name="Coil D.A."/>
            <person name="Jospin G."/>
            <person name="Darling A.E."/>
            <person name="Wallis C."/>
            <person name="Davis I.J."/>
            <person name="Harris S."/>
            <person name="Eisen J.A."/>
            <person name="Holcombe L.J."/>
            <person name="O'Flynn C."/>
        </authorList>
    </citation>
    <scope>NUCLEOTIDE SEQUENCE [LARGE SCALE GENOMIC DNA]</scope>
    <source>
        <strain evidence="2 3">OH2822_COT-296</strain>
    </source>
</reference>
<name>A0A3P1WZ07_9ACTN</name>
<sequence length="276" mass="30332">MDARNDEGQRIAGRRGHVVRRGEGEPLVLVHGNGVDHRLLLALDDTLDSCGWERIYLDLPGFGGTPPLSEGPGGLPEIAHWLEQTVAELLGEQPFALLGNSLGGLLVRWLAARHREQVRGVALLAPVVDSDVSARRVPEQTVVARDEALLASLPEPDREEFTQIATCWTRPSWERFRDAALPGIKAADPVAMARLGRRYSLGAAPEHSVPPFEGPTLIVTGRQDHVVGFRDQHELLSAYPRASFAVLDEAGHNVHLEQPEIVAALLRDWSRRVQAR</sequence>
<evidence type="ECO:0000259" key="1">
    <source>
        <dbReference type="Pfam" id="PF00561"/>
    </source>
</evidence>
<dbReference type="OrthoDB" id="27092at2"/>
<dbReference type="GO" id="GO:0016787">
    <property type="term" value="F:hydrolase activity"/>
    <property type="evidence" value="ECO:0007669"/>
    <property type="project" value="UniProtKB-KW"/>
</dbReference>
<dbReference type="Proteomes" id="UP000280935">
    <property type="component" value="Unassembled WGS sequence"/>
</dbReference>
<keyword evidence="2" id="KW-0378">Hydrolase</keyword>
<evidence type="ECO:0000313" key="3">
    <source>
        <dbReference type="Proteomes" id="UP000280935"/>
    </source>
</evidence>
<comment type="caution">
    <text evidence="2">The sequence shown here is derived from an EMBL/GenBank/DDBJ whole genome shotgun (WGS) entry which is preliminary data.</text>
</comment>
<dbReference type="Pfam" id="PF00561">
    <property type="entry name" value="Abhydrolase_1"/>
    <property type="match status" value="1"/>
</dbReference>
<proteinExistence type="predicted"/>
<gene>
    <name evidence="2" type="ORF">EII35_02330</name>
</gene>
<accession>A0A3P1WZ07</accession>
<evidence type="ECO:0000313" key="2">
    <source>
        <dbReference type="EMBL" id="RRD50907.1"/>
    </source>
</evidence>
<dbReference type="RefSeq" id="WP_125226855.1">
    <property type="nucleotide sequence ID" value="NZ_RQYT01000003.1"/>
</dbReference>
<dbReference type="Gene3D" id="3.40.50.1820">
    <property type="entry name" value="alpha/beta hydrolase"/>
    <property type="match status" value="1"/>
</dbReference>
<dbReference type="InterPro" id="IPR029058">
    <property type="entry name" value="AB_hydrolase_fold"/>
</dbReference>
<organism evidence="2 3">
    <name type="scientific">Arachnia propionica</name>
    <dbReference type="NCBI Taxonomy" id="1750"/>
    <lineage>
        <taxon>Bacteria</taxon>
        <taxon>Bacillati</taxon>
        <taxon>Actinomycetota</taxon>
        <taxon>Actinomycetes</taxon>
        <taxon>Propionibacteriales</taxon>
        <taxon>Propionibacteriaceae</taxon>
        <taxon>Arachnia</taxon>
    </lineage>
</organism>
<dbReference type="PANTHER" id="PTHR43798">
    <property type="entry name" value="MONOACYLGLYCEROL LIPASE"/>
    <property type="match status" value="1"/>
</dbReference>
<protein>
    <submittedName>
        <fullName evidence="2">Alpha/beta hydrolase</fullName>
    </submittedName>
</protein>
<feature type="domain" description="AB hydrolase-1" evidence="1">
    <location>
        <begin position="26"/>
        <end position="133"/>
    </location>
</feature>
<dbReference type="InterPro" id="IPR000073">
    <property type="entry name" value="AB_hydrolase_1"/>
</dbReference>
<dbReference type="SUPFAM" id="SSF53474">
    <property type="entry name" value="alpha/beta-Hydrolases"/>
    <property type="match status" value="1"/>
</dbReference>